<accession>A0A2W2HD78</accession>
<feature type="compositionally biased region" description="Low complexity" evidence="1">
    <location>
        <begin position="66"/>
        <end position="84"/>
    </location>
</feature>
<evidence type="ECO:0000313" key="2">
    <source>
        <dbReference type="EMBL" id="PZG47548.1"/>
    </source>
</evidence>
<dbReference type="AlphaFoldDB" id="A0A2W2HD78"/>
<organism evidence="2 3">
    <name type="scientific">Spongiactinospora gelatinilytica</name>
    <dbReference type="NCBI Taxonomy" id="2666298"/>
    <lineage>
        <taxon>Bacteria</taxon>
        <taxon>Bacillati</taxon>
        <taxon>Actinomycetota</taxon>
        <taxon>Actinomycetes</taxon>
        <taxon>Streptosporangiales</taxon>
        <taxon>Streptosporangiaceae</taxon>
        <taxon>Spongiactinospora</taxon>
    </lineage>
</organism>
<sequence>MRAPRVIGVEAVHRQARAGQDEREDGGGHGNGGGDAAPGTDAGVALEQLRDREHGQPVQREEQRARPAQRQPHPVEDVAGQRGQQHGGHAGPAVAAATRAQAGPRSSTATAAPSAHTSAGRVSRYAAPGANQVVLSAIAANMITAARVTSAASPASPLLGMSNIFAVMTGNARSARRPRYGVHLRVHLWFPHPGGGEYPPCWEPSGLLEFFQEVSGRGEES</sequence>
<reference evidence="2 3" key="1">
    <citation type="submission" date="2018-01" db="EMBL/GenBank/DDBJ databases">
        <title>Draft genome sequence of Sphaerisporangium sp. 7K107.</title>
        <authorList>
            <person name="Sahin N."/>
            <person name="Saygin H."/>
            <person name="Ay H."/>
        </authorList>
    </citation>
    <scope>NUCLEOTIDE SEQUENCE [LARGE SCALE GENOMIC DNA]</scope>
    <source>
        <strain evidence="2 3">7K107</strain>
    </source>
</reference>
<keyword evidence="3" id="KW-1185">Reference proteome</keyword>
<feature type="compositionally biased region" description="Basic and acidic residues" evidence="1">
    <location>
        <begin position="48"/>
        <end position="65"/>
    </location>
</feature>
<proteinExistence type="predicted"/>
<protein>
    <submittedName>
        <fullName evidence="2">Uncharacterized protein</fullName>
    </submittedName>
</protein>
<feature type="compositionally biased region" description="Low complexity" evidence="1">
    <location>
        <begin position="91"/>
        <end position="119"/>
    </location>
</feature>
<gene>
    <name evidence="2" type="ORF">C1I98_13210</name>
</gene>
<name>A0A2W2HD78_9ACTN</name>
<comment type="caution">
    <text evidence="2">The sequence shown here is derived from an EMBL/GenBank/DDBJ whole genome shotgun (WGS) entry which is preliminary data.</text>
</comment>
<feature type="region of interest" description="Disordered" evidence="1">
    <location>
        <begin position="1"/>
        <end position="123"/>
    </location>
</feature>
<dbReference type="Proteomes" id="UP000248544">
    <property type="component" value="Unassembled WGS sequence"/>
</dbReference>
<evidence type="ECO:0000313" key="3">
    <source>
        <dbReference type="Proteomes" id="UP000248544"/>
    </source>
</evidence>
<evidence type="ECO:0000256" key="1">
    <source>
        <dbReference type="SAM" id="MobiDB-lite"/>
    </source>
</evidence>
<dbReference type="EMBL" id="POUA01000085">
    <property type="protein sequence ID" value="PZG47548.1"/>
    <property type="molecule type" value="Genomic_DNA"/>
</dbReference>